<dbReference type="RefSeq" id="WP_025421226.1">
    <property type="nucleotide sequence ID" value="NZ_CP006569.1"/>
</dbReference>
<dbReference type="PANTHER" id="PTHR30055">
    <property type="entry name" value="HTH-TYPE TRANSCRIPTIONAL REGULATOR RUTR"/>
    <property type="match status" value="1"/>
</dbReference>
<dbReference type="PANTHER" id="PTHR30055:SF226">
    <property type="entry name" value="HTH-TYPE TRANSCRIPTIONAL REGULATOR PKSA"/>
    <property type="match status" value="1"/>
</dbReference>
<evidence type="ECO:0000259" key="3">
    <source>
        <dbReference type="PROSITE" id="PS50977"/>
    </source>
</evidence>
<gene>
    <name evidence="4" type="ORF">Sant_1019</name>
</gene>
<dbReference type="SUPFAM" id="SSF46689">
    <property type="entry name" value="Homeodomain-like"/>
    <property type="match status" value="1"/>
</dbReference>
<dbReference type="KEGG" id="sod:Sant_1019"/>
<keyword evidence="1 2" id="KW-0238">DNA-binding</keyword>
<dbReference type="PATRIC" id="fig|1239307.3.peg.1095"/>
<evidence type="ECO:0000256" key="2">
    <source>
        <dbReference type="PROSITE-ProRule" id="PRU00335"/>
    </source>
</evidence>
<dbReference type="Gene3D" id="1.10.357.10">
    <property type="entry name" value="Tetracycline Repressor, domain 2"/>
    <property type="match status" value="1"/>
</dbReference>
<dbReference type="PRINTS" id="PR00455">
    <property type="entry name" value="HTHTETR"/>
</dbReference>
<dbReference type="GO" id="GO:0000976">
    <property type="term" value="F:transcription cis-regulatory region binding"/>
    <property type="evidence" value="ECO:0007669"/>
    <property type="project" value="TreeGrafter"/>
</dbReference>
<proteinExistence type="predicted"/>
<dbReference type="AlphaFoldDB" id="W0HVB8"/>
<keyword evidence="5" id="KW-1185">Reference proteome</keyword>
<dbReference type="InterPro" id="IPR036271">
    <property type="entry name" value="Tet_transcr_reg_TetR-rel_C_sf"/>
</dbReference>
<dbReference type="Pfam" id="PF17940">
    <property type="entry name" value="TetR_C_31"/>
    <property type="match status" value="1"/>
</dbReference>
<protein>
    <submittedName>
        <fullName evidence="4">TetR family transcriptional regulator</fullName>
    </submittedName>
</protein>
<evidence type="ECO:0000256" key="1">
    <source>
        <dbReference type="ARBA" id="ARBA00023125"/>
    </source>
</evidence>
<evidence type="ECO:0000313" key="4">
    <source>
        <dbReference type="EMBL" id="AHF76093.1"/>
    </source>
</evidence>
<feature type="domain" description="HTH tetR-type" evidence="3">
    <location>
        <begin position="11"/>
        <end position="71"/>
    </location>
</feature>
<dbReference type="EMBL" id="CP006569">
    <property type="protein sequence ID" value="AHF76093.1"/>
    <property type="molecule type" value="Genomic_DNA"/>
</dbReference>
<dbReference type="InterPro" id="IPR050109">
    <property type="entry name" value="HTH-type_TetR-like_transc_reg"/>
</dbReference>
<feature type="DNA-binding region" description="H-T-H motif" evidence="2">
    <location>
        <begin position="34"/>
        <end position="53"/>
    </location>
</feature>
<name>W0HVB8_9GAMM</name>
<dbReference type="PROSITE" id="PS50977">
    <property type="entry name" value="HTH_TETR_2"/>
    <property type="match status" value="1"/>
</dbReference>
<sequence length="183" mass="20426">MSSKKSRRTDPDRRARIIDATLDMIAQHGVASITHRKIAAAADVPLGSMTYHFAGMQELLKDAFSQFAVAMSADYAARLGVARSADEVGEVIVDIICGDEATFERNLLLSYELYLYGSRHPGLKPVMQDWMARSQRALLRFFDLPTARALDALIEGMMLHHAVDRTPASRQEIARLVQKIIRP</sequence>
<dbReference type="OrthoDB" id="9809265at2"/>
<dbReference type="SUPFAM" id="SSF48498">
    <property type="entry name" value="Tetracyclin repressor-like, C-terminal domain"/>
    <property type="match status" value="1"/>
</dbReference>
<organism evidence="4 5">
    <name type="scientific">Sodalis praecaptivus</name>
    <dbReference type="NCBI Taxonomy" id="1239307"/>
    <lineage>
        <taxon>Bacteria</taxon>
        <taxon>Pseudomonadati</taxon>
        <taxon>Pseudomonadota</taxon>
        <taxon>Gammaproteobacteria</taxon>
        <taxon>Enterobacterales</taxon>
        <taxon>Bruguierivoracaceae</taxon>
        <taxon>Sodalis</taxon>
    </lineage>
</organism>
<dbReference type="GO" id="GO:0003700">
    <property type="term" value="F:DNA-binding transcription factor activity"/>
    <property type="evidence" value="ECO:0007669"/>
    <property type="project" value="TreeGrafter"/>
</dbReference>
<dbReference type="InterPro" id="IPR009057">
    <property type="entry name" value="Homeodomain-like_sf"/>
</dbReference>
<evidence type="ECO:0000313" key="5">
    <source>
        <dbReference type="Proteomes" id="UP000019028"/>
    </source>
</evidence>
<accession>W0HVB8</accession>
<dbReference type="Proteomes" id="UP000019028">
    <property type="component" value="Chromosome"/>
</dbReference>
<dbReference type="InterPro" id="IPR001647">
    <property type="entry name" value="HTH_TetR"/>
</dbReference>
<dbReference type="HOGENOM" id="CLU_069356_21_2_6"/>
<dbReference type="InterPro" id="IPR041583">
    <property type="entry name" value="TetR_C_31"/>
</dbReference>
<dbReference type="Pfam" id="PF00440">
    <property type="entry name" value="TetR_N"/>
    <property type="match status" value="1"/>
</dbReference>
<reference evidence="4 5" key="1">
    <citation type="journal article" date="2014" name="Genome Biol. Evol.">
        <title>Genome degeneration and adaptation in a nascent stage of symbiosis.</title>
        <authorList>
            <person name="Oakeson K.F."/>
            <person name="Gil R."/>
            <person name="Clayton A.L."/>
            <person name="Dunn D.M."/>
            <person name="von Niederhausern A.C."/>
            <person name="Hamil C."/>
            <person name="Aoyagi A."/>
            <person name="Duval B."/>
            <person name="Baca A."/>
            <person name="Silva F.J."/>
            <person name="Vallier A."/>
            <person name="Jackson D.G."/>
            <person name="Latorre A."/>
            <person name="Weiss R.B."/>
            <person name="Heddi A."/>
            <person name="Moya A."/>
            <person name="Dale C."/>
        </authorList>
    </citation>
    <scope>NUCLEOTIDE SEQUENCE [LARGE SCALE GENOMIC DNA]</scope>
    <source>
        <strain evidence="4 5">HS1</strain>
    </source>
</reference>